<accession>A0A4Z0BHW5</accession>
<keyword evidence="2" id="KW-1185">Reference proteome</keyword>
<gene>
    <name evidence="1" type="ORF">EZ216_18505</name>
</gene>
<proteinExistence type="predicted"/>
<reference evidence="1 2" key="1">
    <citation type="submission" date="2019-03" db="EMBL/GenBank/DDBJ databases">
        <title>Ramlibacter sp. 18x22-1, whole genome shotgun sequence.</title>
        <authorList>
            <person name="Zhang X."/>
            <person name="Feng G."/>
            <person name="Zhu H."/>
        </authorList>
    </citation>
    <scope>NUCLEOTIDE SEQUENCE [LARGE SCALE GENOMIC DNA]</scope>
    <source>
        <strain evidence="1 2">18x22-1</strain>
    </source>
</reference>
<evidence type="ECO:0000313" key="1">
    <source>
        <dbReference type="EMBL" id="TFY97714.1"/>
    </source>
</evidence>
<protein>
    <submittedName>
        <fullName evidence="1">Uncharacterized protein</fullName>
    </submittedName>
</protein>
<dbReference type="EMBL" id="SMLK01000007">
    <property type="protein sequence ID" value="TFY97714.1"/>
    <property type="molecule type" value="Genomic_DNA"/>
</dbReference>
<comment type="caution">
    <text evidence="1">The sequence shown here is derived from an EMBL/GenBank/DDBJ whole genome shotgun (WGS) entry which is preliminary data.</text>
</comment>
<organism evidence="1 2">
    <name type="scientific">Ramlibacter humi</name>
    <dbReference type="NCBI Taxonomy" id="2530451"/>
    <lineage>
        <taxon>Bacteria</taxon>
        <taxon>Pseudomonadati</taxon>
        <taxon>Pseudomonadota</taxon>
        <taxon>Betaproteobacteria</taxon>
        <taxon>Burkholderiales</taxon>
        <taxon>Comamonadaceae</taxon>
        <taxon>Ramlibacter</taxon>
    </lineage>
</organism>
<evidence type="ECO:0000313" key="2">
    <source>
        <dbReference type="Proteomes" id="UP000297839"/>
    </source>
</evidence>
<dbReference type="AlphaFoldDB" id="A0A4Z0BHW5"/>
<dbReference type="Proteomes" id="UP000297839">
    <property type="component" value="Unassembled WGS sequence"/>
</dbReference>
<sequence length="63" mass="6757">MQHARGGLVMTVDAVAGVQAHGTWYEAELQHEGAFELAALKVVDDSRRTWATAQDPRGDGAAH</sequence>
<name>A0A4Z0BHW5_9BURK</name>
<dbReference type="RefSeq" id="WP_135251267.1">
    <property type="nucleotide sequence ID" value="NZ_SMLK01000007.1"/>
</dbReference>